<dbReference type="PANTHER" id="PTHR33392">
    <property type="entry name" value="POLYISOPRENYL-TEICHOIC ACID--PEPTIDOGLYCAN TEICHOIC ACID TRANSFERASE TAGU"/>
    <property type="match status" value="1"/>
</dbReference>
<evidence type="ECO:0000256" key="2">
    <source>
        <dbReference type="SAM" id="SignalP"/>
    </source>
</evidence>
<dbReference type="NCBIfam" id="TIGR00350">
    <property type="entry name" value="lytR_cpsA_psr"/>
    <property type="match status" value="1"/>
</dbReference>
<protein>
    <submittedName>
        <fullName evidence="4">Transcriptional attenuator, LytR family</fullName>
    </submittedName>
</protein>
<gene>
    <name evidence="4" type="ORF">SAMN05216561_104141</name>
</gene>
<dbReference type="PANTHER" id="PTHR33392:SF6">
    <property type="entry name" value="POLYISOPRENYL-TEICHOIC ACID--PEPTIDOGLYCAN TEICHOIC ACID TRANSFERASE TAGU"/>
    <property type="match status" value="1"/>
</dbReference>
<accession>A0A1I3EZ43</accession>
<evidence type="ECO:0000313" key="5">
    <source>
        <dbReference type="Proteomes" id="UP000198649"/>
    </source>
</evidence>
<feature type="signal peptide" evidence="2">
    <location>
        <begin position="1"/>
        <end position="26"/>
    </location>
</feature>
<keyword evidence="2" id="KW-0732">Signal</keyword>
<comment type="similarity">
    <text evidence="1">Belongs to the LytR/CpsA/Psr (LCP) family.</text>
</comment>
<proteinExistence type="inferred from homology"/>
<dbReference type="InterPro" id="IPR004474">
    <property type="entry name" value="LytR_CpsA_psr"/>
</dbReference>
<dbReference type="Proteomes" id="UP000198649">
    <property type="component" value="Unassembled WGS sequence"/>
</dbReference>
<feature type="chain" id="PRO_5038353672" evidence="2">
    <location>
        <begin position="27"/>
        <end position="307"/>
    </location>
</feature>
<sequence>MMRTQHRDRFSRGLRATVLGCVLAVAALVVPDSTVATTQVELVKIERAQGIDLDPQRVWILAVGSDARPGEDMLRTRGDALQLIGIDTQTGAATTIGVPRDSYVSIPGVGSDRINAALYYGGPELLGRAVGDLIGIQPEYVFVTRFPFFEDMVDDIGGIEVRNPGYFSDENLKPDGFQAGKIRLDGYGAMAFSRIRKTLPGGDFDRSANQQRVLRGIQGAIRARADEPGFMESGVMTVMKNLHTDLPPSELFRLAQAIAQVDPAKVTGCVVQGGIGDIGGASVVLPYVDQARSYGDQSRDDATIERC</sequence>
<organism evidence="4 5">
    <name type="scientific">Nocardioides psychrotolerans</name>
    <dbReference type="NCBI Taxonomy" id="1005945"/>
    <lineage>
        <taxon>Bacteria</taxon>
        <taxon>Bacillati</taxon>
        <taxon>Actinomycetota</taxon>
        <taxon>Actinomycetes</taxon>
        <taxon>Propionibacteriales</taxon>
        <taxon>Nocardioidaceae</taxon>
        <taxon>Nocardioides</taxon>
    </lineage>
</organism>
<dbReference type="Gene3D" id="3.40.630.190">
    <property type="entry name" value="LCP protein"/>
    <property type="match status" value="1"/>
</dbReference>
<dbReference type="AlphaFoldDB" id="A0A1I3EZ43"/>
<feature type="domain" description="Cell envelope-related transcriptional attenuator" evidence="3">
    <location>
        <begin position="77"/>
        <end position="218"/>
    </location>
</feature>
<evidence type="ECO:0000259" key="3">
    <source>
        <dbReference type="Pfam" id="PF03816"/>
    </source>
</evidence>
<dbReference type="InterPro" id="IPR050922">
    <property type="entry name" value="LytR/CpsA/Psr_CW_biosynth"/>
</dbReference>
<dbReference type="STRING" id="1005945.SAMN05216561_104141"/>
<evidence type="ECO:0000313" key="4">
    <source>
        <dbReference type="EMBL" id="SFI04196.1"/>
    </source>
</evidence>
<name>A0A1I3EZ43_9ACTN</name>
<dbReference type="EMBL" id="FOQG01000004">
    <property type="protein sequence ID" value="SFI04196.1"/>
    <property type="molecule type" value="Genomic_DNA"/>
</dbReference>
<keyword evidence="5" id="KW-1185">Reference proteome</keyword>
<dbReference type="RefSeq" id="WP_246166199.1">
    <property type="nucleotide sequence ID" value="NZ_BKAF01000009.1"/>
</dbReference>
<dbReference type="Pfam" id="PF03816">
    <property type="entry name" value="LytR_cpsA_psr"/>
    <property type="match status" value="1"/>
</dbReference>
<reference evidence="4 5" key="1">
    <citation type="submission" date="2016-10" db="EMBL/GenBank/DDBJ databases">
        <authorList>
            <person name="de Groot N.N."/>
        </authorList>
    </citation>
    <scope>NUCLEOTIDE SEQUENCE [LARGE SCALE GENOMIC DNA]</scope>
    <source>
        <strain evidence="4 5">CGMCC 1.11156</strain>
    </source>
</reference>
<evidence type="ECO:0000256" key="1">
    <source>
        <dbReference type="ARBA" id="ARBA00006068"/>
    </source>
</evidence>